<reference evidence="5 6" key="2">
    <citation type="submission" date="2015-05" db="EMBL/GenBank/DDBJ databases">
        <authorList>
            <person name="Morales-Cruz A."/>
            <person name="Amrine K.C."/>
            <person name="Cantu D."/>
        </authorList>
    </citation>
    <scope>NUCLEOTIDE SEQUENCE [LARGE SCALE GENOMIC DNA]</scope>
    <source>
        <strain evidence="5">UCRPC4</strain>
    </source>
</reference>
<feature type="compositionally biased region" description="Basic and acidic residues" evidence="2">
    <location>
        <begin position="119"/>
        <end position="135"/>
    </location>
</feature>
<feature type="region of interest" description="Disordered" evidence="2">
    <location>
        <begin position="116"/>
        <end position="140"/>
    </location>
</feature>
<dbReference type="EMBL" id="LCWF01000015">
    <property type="protein sequence ID" value="KKY28178.1"/>
    <property type="molecule type" value="Genomic_DNA"/>
</dbReference>
<feature type="domain" description="RPAP1 C-terminal" evidence="3">
    <location>
        <begin position="330"/>
        <end position="397"/>
    </location>
</feature>
<feature type="compositionally biased region" description="Polar residues" evidence="2">
    <location>
        <begin position="76"/>
        <end position="88"/>
    </location>
</feature>
<accession>A0A0G2GYE3</accession>
<feature type="compositionally biased region" description="Basic and acidic residues" evidence="2">
    <location>
        <begin position="1"/>
        <end position="10"/>
    </location>
</feature>
<dbReference type="InterPro" id="IPR039913">
    <property type="entry name" value="RPAP1/Rba50"/>
</dbReference>
<proteinExistence type="inferred from homology"/>
<dbReference type="Pfam" id="PF08620">
    <property type="entry name" value="RPAP1_C"/>
    <property type="match status" value="1"/>
</dbReference>
<dbReference type="GO" id="GO:0006366">
    <property type="term" value="P:transcription by RNA polymerase II"/>
    <property type="evidence" value="ECO:0007669"/>
    <property type="project" value="InterPro"/>
</dbReference>
<gene>
    <name evidence="5" type="ORF">UCRPC4_g00659</name>
</gene>
<name>A0A0G2GYE3_PHACM</name>
<feature type="domain" description="RPAP1 N-terminal" evidence="4">
    <location>
        <begin position="127"/>
        <end position="171"/>
    </location>
</feature>
<sequence length="477" mass="52203">MAIRGQKFELDLSDDEGNFTFKPVQEHAPPAAQVSTSTRGLMIGEIQERDPAAPPAPPNLQSTPTGFPAHRKRFQTSKFKQARASSGSHPDPATLAQNAISRGPSDQAIAHHLRQKHGITPEDIEKKQIHEENKTRLASMSVEEIEDARNEIMAQLNPTMLEKLLQRANIEDPSISNESINIPESQGISEPPQTKKTSGETGDDKRFPERTTKKSVSFDAPDPPTPPLPSSTLDTNNTQSSTTAHTIAPDDAEPTSTSSMHFPVPPRDPSTMPDLDPTSPSFLSDLQTHYFPNTPHDSKSLSWLSDPSPNEISSSPYNPHSTSSGIPISSLRFSFTGALLPPSRSSTIDPREGLHHHGLDPSSAGYTIPEISMLTRSTVPGQRCMSFMMLGRVLYRLGSGGFGAQGTDLVEGLWECIEHERGLEVMIREANQEGIGARNRSVKAYATEGVWLWRRGMEVGGMGNERGWLKEGEIRGR</sequence>
<comment type="similarity">
    <text evidence="1">Belongs to the RPAP1 family.</text>
</comment>
<evidence type="ECO:0000259" key="4">
    <source>
        <dbReference type="Pfam" id="PF08621"/>
    </source>
</evidence>
<dbReference type="OrthoDB" id="348201at2759"/>
<feature type="compositionally biased region" description="Polar residues" evidence="2">
    <location>
        <begin position="300"/>
        <end position="312"/>
    </location>
</feature>
<dbReference type="AlphaFoldDB" id="A0A0G2GYE3"/>
<feature type="compositionally biased region" description="Polar residues" evidence="2">
    <location>
        <begin position="235"/>
        <end position="245"/>
    </location>
</feature>
<evidence type="ECO:0000313" key="6">
    <source>
        <dbReference type="Proteomes" id="UP000053317"/>
    </source>
</evidence>
<organism evidence="5 6">
    <name type="scientific">Phaeomoniella chlamydospora</name>
    <name type="common">Phaeoacremonium chlamydosporum</name>
    <dbReference type="NCBI Taxonomy" id="158046"/>
    <lineage>
        <taxon>Eukaryota</taxon>
        <taxon>Fungi</taxon>
        <taxon>Dikarya</taxon>
        <taxon>Ascomycota</taxon>
        <taxon>Pezizomycotina</taxon>
        <taxon>Eurotiomycetes</taxon>
        <taxon>Chaetothyriomycetidae</taxon>
        <taxon>Phaeomoniellales</taxon>
        <taxon>Phaeomoniellaceae</taxon>
        <taxon>Phaeomoniella</taxon>
    </lineage>
</organism>
<evidence type="ECO:0000259" key="3">
    <source>
        <dbReference type="Pfam" id="PF08620"/>
    </source>
</evidence>
<dbReference type="InterPro" id="IPR013930">
    <property type="entry name" value="RPAP1_N"/>
</dbReference>
<feature type="region of interest" description="Disordered" evidence="2">
    <location>
        <begin position="1"/>
        <end position="104"/>
    </location>
</feature>
<evidence type="ECO:0000313" key="5">
    <source>
        <dbReference type="EMBL" id="KKY28178.1"/>
    </source>
</evidence>
<dbReference type="PANTHER" id="PTHR21483:SF18">
    <property type="entry name" value="RNA POLYMERASE II-ASSOCIATED PROTEIN 1"/>
    <property type="match status" value="1"/>
</dbReference>
<comment type="caution">
    <text evidence="5">The sequence shown here is derived from an EMBL/GenBank/DDBJ whole genome shotgun (WGS) entry which is preliminary data.</text>
</comment>
<feature type="compositionally biased region" description="Low complexity" evidence="2">
    <location>
        <begin position="313"/>
        <end position="323"/>
    </location>
</feature>
<feature type="compositionally biased region" description="Basic and acidic residues" evidence="2">
    <location>
        <begin position="202"/>
        <end position="212"/>
    </location>
</feature>
<dbReference type="InterPro" id="IPR013929">
    <property type="entry name" value="RPAP1_C"/>
</dbReference>
<evidence type="ECO:0000256" key="1">
    <source>
        <dbReference type="ARBA" id="ARBA00009953"/>
    </source>
</evidence>
<feature type="region of interest" description="Disordered" evidence="2">
    <location>
        <begin position="172"/>
        <end position="323"/>
    </location>
</feature>
<evidence type="ECO:0000256" key="2">
    <source>
        <dbReference type="SAM" id="MobiDB-lite"/>
    </source>
</evidence>
<dbReference type="Proteomes" id="UP000053317">
    <property type="component" value="Unassembled WGS sequence"/>
</dbReference>
<feature type="compositionally biased region" description="Low complexity" evidence="2">
    <location>
        <begin position="172"/>
        <end position="185"/>
    </location>
</feature>
<reference evidence="5 6" key="1">
    <citation type="submission" date="2015-05" db="EMBL/GenBank/DDBJ databases">
        <title>Distinctive expansion of gene families associated with plant cell wall degradation and secondary metabolism in the genomes of grapevine trunk pathogens.</title>
        <authorList>
            <person name="Lawrence D.P."/>
            <person name="Travadon R."/>
            <person name="Rolshausen P.E."/>
            <person name="Baumgartner K."/>
        </authorList>
    </citation>
    <scope>NUCLEOTIDE SEQUENCE [LARGE SCALE GENOMIC DNA]</scope>
    <source>
        <strain evidence="5">UCRPC4</strain>
    </source>
</reference>
<feature type="compositionally biased region" description="Polar residues" evidence="2">
    <location>
        <begin position="278"/>
        <end position="291"/>
    </location>
</feature>
<protein>
    <submittedName>
        <fullName evidence="5">Putative transcription factor</fullName>
    </submittedName>
</protein>
<feature type="compositionally biased region" description="Polar residues" evidence="2">
    <location>
        <begin position="186"/>
        <end position="200"/>
    </location>
</feature>
<dbReference type="PANTHER" id="PTHR21483">
    <property type="entry name" value="RNA POLYMERASE II-ASSOCIATED PROTEIN 1"/>
    <property type="match status" value="1"/>
</dbReference>
<dbReference type="Pfam" id="PF08621">
    <property type="entry name" value="RPAP1_N"/>
    <property type="match status" value="1"/>
</dbReference>
<keyword evidence="6" id="KW-1185">Reference proteome</keyword>